<keyword evidence="9" id="KW-1185">Reference proteome</keyword>
<feature type="compositionally biased region" description="Basic residues" evidence="7">
    <location>
        <begin position="259"/>
        <end position="273"/>
    </location>
</feature>
<dbReference type="GO" id="GO:0005634">
    <property type="term" value="C:nucleus"/>
    <property type="evidence" value="ECO:0007669"/>
    <property type="project" value="UniProtKB-SubCell"/>
</dbReference>
<dbReference type="EMBL" id="JBJKFK010000137">
    <property type="protein sequence ID" value="KAL3319432.1"/>
    <property type="molecule type" value="Genomic_DNA"/>
</dbReference>
<comment type="caution">
    <text evidence="8">The sequence shown here is derived from an EMBL/GenBank/DDBJ whole genome shotgun (WGS) entry which is preliminary data.</text>
</comment>
<dbReference type="Proteomes" id="UP001626550">
    <property type="component" value="Unassembled WGS sequence"/>
</dbReference>
<dbReference type="InterPro" id="IPR019403">
    <property type="entry name" value="Mediator_Med19_met"/>
</dbReference>
<evidence type="ECO:0000256" key="5">
    <source>
        <dbReference type="ARBA" id="ARBA00023242"/>
    </source>
</evidence>
<gene>
    <name evidence="6 8" type="primary">MED19</name>
    <name evidence="8" type="ORF">Ciccas_001905</name>
</gene>
<evidence type="ECO:0000256" key="1">
    <source>
        <dbReference type="ARBA" id="ARBA00004123"/>
    </source>
</evidence>
<evidence type="ECO:0000313" key="9">
    <source>
        <dbReference type="Proteomes" id="UP001626550"/>
    </source>
</evidence>
<keyword evidence="6" id="KW-0010">Activator</keyword>
<name>A0ABD2QJS9_9PLAT</name>
<evidence type="ECO:0000256" key="6">
    <source>
        <dbReference type="RuleBase" id="RU364151"/>
    </source>
</evidence>
<reference evidence="8 9" key="1">
    <citation type="submission" date="2024-11" db="EMBL/GenBank/DDBJ databases">
        <title>Adaptive evolution of stress response genes in parasites aligns with host niche diversity.</title>
        <authorList>
            <person name="Hahn C."/>
            <person name="Resl P."/>
        </authorList>
    </citation>
    <scope>NUCLEOTIDE SEQUENCE [LARGE SCALE GENOMIC DNA]</scope>
    <source>
        <strain evidence="8">EGGRZ-B1_66</strain>
        <tissue evidence="8">Body</tissue>
    </source>
</reference>
<accession>A0ABD2QJS9</accession>
<keyword evidence="4 6" id="KW-0804">Transcription</keyword>
<evidence type="ECO:0000313" key="8">
    <source>
        <dbReference type="EMBL" id="KAL3319432.1"/>
    </source>
</evidence>
<comment type="subunit">
    <text evidence="6">Component of the Mediator complex.</text>
</comment>
<organism evidence="8 9">
    <name type="scientific">Cichlidogyrus casuarinus</name>
    <dbReference type="NCBI Taxonomy" id="1844966"/>
    <lineage>
        <taxon>Eukaryota</taxon>
        <taxon>Metazoa</taxon>
        <taxon>Spiralia</taxon>
        <taxon>Lophotrochozoa</taxon>
        <taxon>Platyhelminthes</taxon>
        <taxon>Monogenea</taxon>
        <taxon>Monopisthocotylea</taxon>
        <taxon>Dactylogyridea</taxon>
        <taxon>Ancyrocephalidae</taxon>
        <taxon>Cichlidogyrus</taxon>
    </lineage>
</organism>
<feature type="region of interest" description="Disordered" evidence="7">
    <location>
        <begin position="221"/>
        <end position="273"/>
    </location>
</feature>
<protein>
    <recommendedName>
        <fullName evidence="6">Mediator of RNA polymerase II transcription subunit 19</fullName>
    </recommendedName>
    <alternativeName>
        <fullName evidence="6">Mediator complex subunit 19</fullName>
    </alternativeName>
</protein>
<proteinExistence type="inferred from homology"/>
<dbReference type="PANTHER" id="PTHR22536">
    <property type="entry name" value="LUNG CANCER METASTASIS-RELATED LCMR1 PROTEIN"/>
    <property type="match status" value="1"/>
</dbReference>
<comment type="subcellular location">
    <subcellularLocation>
        <location evidence="1 6">Nucleus</location>
    </subcellularLocation>
</comment>
<evidence type="ECO:0000256" key="3">
    <source>
        <dbReference type="ARBA" id="ARBA00023015"/>
    </source>
</evidence>
<evidence type="ECO:0000256" key="4">
    <source>
        <dbReference type="ARBA" id="ARBA00023163"/>
    </source>
</evidence>
<keyword evidence="5 6" id="KW-0539">Nucleus</keyword>
<keyword evidence="3 6" id="KW-0805">Transcription regulation</keyword>
<evidence type="ECO:0000256" key="7">
    <source>
        <dbReference type="SAM" id="MobiDB-lite"/>
    </source>
</evidence>
<comment type="function">
    <text evidence="6">Component of the Mediator complex, a coactivator involved in the regulated transcription of nearly all RNA polymerase II-dependent genes. Mediator functions as a bridge to convey information from gene-specific regulatory proteins to the basal RNA polymerase II transcription machinery. Mediator is recruited to promoters by direct interactions with regulatory proteins and serves as a scaffold for the assembly of a functional preinitiation complex with RNA polymerase II and the general transcription factors.</text>
</comment>
<comment type="similarity">
    <text evidence="2 6">Belongs to the Mediator complex subunit 19 family.</text>
</comment>
<dbReference type="AlphaFoldDB" id="A0ABD2QJS9"/>
<evidence type="ECO:0000256" key="2">
    <source>
        <dbReference type="ARBA" id="ARBA00009259"/>
    </source>
</evidence>
<dbReference type="PANTHER" id="PTHR22536:SF1">
    <property type="entry name" value="MEDIATOR OF RNA POLYMERASE II TRANSCRIPTION SUBUNIT 19"/>
    <property type="match status" value="1"/>
</dbReference>
<dbReference type="Pfam" id="PF10278">
    <property type="entry name" value="Med19"/>
    <property type="match status" value="1"/>
</dbReference>
<sequence>MVSSPIINAKPTSLSISIKKCKDGTGDNWSVEPGLPPFYLMSNEPPVQEALQTGAKNLIKLNGLEAAYQKFCTKKLKEDLSAFLPNICGRVNVPASEDDSGLLDIITRPPVQGKELRPFAQTQLDNAFRLHPGPLPQEFSNLFTAVSNNEKLASQKISDSYSMHSAPRPAPSLMPPIPGTLEQSFPQNPQQAASVQMSYPNPPQLQSLMPGANPQLLKSQHMFSTDQHSPAQIPMQQELTQEELLNPTISLLSDDEPSKKRKRKKEKKKRERD</sequence>
<feature type="compositionally biased region" description="Polar residues" evidence="7">
    <location>
        <begin position="221"/>
        <end position="239"/>
    </location>
</feature>